<evidence type="ECO:0000313" key="1">
    <source>
        <dbReference type="EMBL" id="CAK8162637.1"/>
    </source>
</evidence>
<keyword evidence="2" id="KW-1185">Reference proteome</keyword>
<protein>
    <submittedName>
        <fullName evidence="1">Uncharacterized protein</fullName>
    </submittedName>
</protein>
<accession>A0ABP0ESJ3</accession>
<dbReference type="EMBL" id="CAWVOK010000012">
    <property type="protein sequence ID" value="CAK8162637.1"/>
    <property type="molecule type" value="Genomic_DNA"/>
</dbReference>
<name>A0ABP0ESJ3_9RICK</name>
<dbReference type="InterPro" id="IPR015422">
    <property type="entry name" value="PyrdxlP-dep_Trfase_small"/>
</dbReference>
<dbReference type="Proteomes" id="UP001314181">
    <property type="component" value="Unassembled WGS sequence"/>
</dbReference>
<evidence type="ECO:0000313" key="2">
    <source>
        <dbReference type="Proteomes" id="UP001314181"/>
    </source>
</evidence>
<sequence>MKKIYPNQINFLCIIVCNAQACIEHFHKHNILTKNYNITIGTNAQNKKVIRAFKKFQ</sequence>
<comment type="caution">
    <text evidence="1">The sequence shown here is derived from an EMBL/GenBank/DDBJ whole genome shotgun (WGS) entry which is preliminary data.</text>
</comment>
<gene>
    <name evidence="1" type="ORF">CAXC1_200010</name>
</gene>
<organism evidence="1 2">
    <name type="scientific">Candidatus Xenohaliotis californiensis</name>
    <dbReference type="NCBI Taxonomy" id="84677"/>
    <lineage>
        <taxon>Bacteria</taxon>
        <taxon>Pseudomonadati</taxon>
        <taxon>Pseudomonadota</taxon>
        <taxon>Alphaproteobacteria</taxon>
        <taxon>Rickettsiales</taxon>
        <taxon>Anaplasmataceae</taxon>
        <taxon>Candidatus Xenohaliotis</taxon>
    </lineage>
</organism>
<proteinExistence type="predicted"/>
<reference evidence="1 2" key="1">
    <citation type="submission" date="2024-01" db="EMBL/GenBank/DDBJ databases">
        <authorList>
            <person name="Kunselman E."/>
        </authorList>
    </citation>
    <scope>NUCLEOTIDE SEQUENCE [LARGE SCALE GENOMIC DNA]</scope>
    <source>
        <strain evidence="1">2 abalone samples</strain>
    </source>
</reference>
<dbReference type="Gene3D" id="3.90.1150.10">
    <property type="entry name" value="Aspartate Aminotransferase, domain 1"/>
    <property type="match status" value="1"/>
</dbReference>